<dbReference type="Gene3D" id="6.10.140.1330">
    <property type="match status" value="1"/>
</dbReference>
<dbReference type="EMBL" id="VCGU01000008">
    <property type="protein sequence ID" value="TRY72531.1"/>
    <property type="molecule type" value="Genomic_DNA"/>
</dbReference>
<evidence type="ECO:0000256" key="10">
    <source>
        <dbReference type="SAM" id="Phobius"/>
    </source>
</evidence>
<evidence type="ECO:0000256" key="5">
    <source>
        <dbReference type="ARBA" id="ARBA00023053"/>
    </source>
</evidence>
<dbReference type="GO" id="GO:0005886">
    <property type="term" value="C:plasma membrane"/>
    <property type="evidence" value="ECO:0007669"/>
    <property type="project" value="TreeGrafter"/>
</dbReference>
<feature type="transmembrane region" description="Helical" evidence="10">
    <location>
        <begin position="285"/>
        <end position="301"/>
    </location>
</feature>
<keyword evidence="11" id="KW-0732">Signal</keyword>
<evidence type="ECO:0000256" key="1">
    <source>
        <dbReference type="ARBA" id="ARBA00004141"/>
    </source>
</evidence>
<dbReference type="PANTHER" id="PTHR10110:SF126">
    <property type="entry name" value="NA(+)_H(+) EXCHANGER PROTEIN 7"/>
    <property type="match status" value="1"/>
</dbReference>
<evidence type="ECO:0000256" key="3">
    <source>
        <dbReference type="ARBA" id="ARBA00022692"/>
    </source>
</evidence>
<dbReference type="STRING" id="6832.A0A553P4B6"/>
<proteinExistence type="inferred from homology"/>
<feature type="chain" id="PRO_5022218779" description="Sodium/hydrogen exchanger" evidence="11">
    <location>
        <begin position="23"/>
        <end position="686"/>
    </location>
</feature>
<protein>
    <recommendedName>
        <fullName evidence="9">Sodium/hydrogen exchanger</fullName>
    </recommendedName>
</protein>
<feature type="transmembrane region" description="Helical" evidence="10">
    <location>
        <begin position="338"/>
        <end position="358"/>
    </location>
</feature>
<feature type="transmembrane region" description="Helical" evidence="10">
    <location>
        <begin position="75"/>
        <end position="94"/>
    </location>
</feature>
<feature type="transmembrane region" description="Helical" evidence="10">
    <location>
        <begin position="370"/>
        <end position="394"/>
    </location>
</feature>
<comment type="similarity">
    <text evidence="9">Belongs to the monovalent cation:proton antiporter 1 (CPA1) transporter (TC 2.A.36) family.</text>
</comment>
<sequence>MSVKQFVLFFFLVFMSVGLSVGSSGDGNHTTKIHLISWRWDTYATTFYFNLIILIAALFKIGFHHLHRLPKYLPESCVLILTGVLTGVIVHYWLGFDNFPRFTEELFFNVLLPPVILEAAYSLYDDNFFSNLGAILIFALVGTLINVCAVGYSLYGLSAVSWLGVSFDLPLTALECLIFSTMISAVDPVAVLAIFEEIGVNMVLYFMVFGESLLNDGMTIVIYNSMVTLLKKQQEHEGDGSAIDAIDYVMVVLSFFSVVLGGFLIGLVMGVLTALTLRITKETRVVEPLIIFGFAYFAFLLSEMIHWSGIISIIVCGIIQKRYAFLNASKKTYTTVKYSIKMLSSISDCIIFIFLGKIVMDTHLDFRWGFIVWTIFLITVFRFLVVYALSWFVNRRRTVALSYQEQFILAYGGLRGAVGFSLALLFFDHNPDENVTGKSTVFLTTTLVVVFFTVFVQGGTIKLLVNKLGISKAKSNDRDKISGRINKKTIDNLMFGIEAIVKHDAFHTTWQWLVNFDNRYVKKVLLSRRAFNQISLRLEKINLDEHVMRLYGPTVIASQGMEKVGDGRALESSSLSDRRALKEAFLHNPYALYRNKYGQSSGKSDFNDTLLDQLGYRNKQVSNLYDHLQAKKQRHGSNDNNETMEMVNEEAPSKSSVLEGIESMLKPAEIKDQYLKAKKKYKSTFV</sequence>
<evidence type="ECO:0000256" key="7">
    <source>
        <dbReference type="ARBA" id="ARBA00023136"/>
    </source>
</evidence>
<keyword evidence="9" id="KW-0050">Antiport</keyword>
<feature type="transmembrane region" description="Helical" evidence="10">
    <location>
        <begin position="136"/>
        <end position="157"/>
    </location>
</feature>
<accession>A0A553P4B6</accession>
<keyword evidence="8 9" id="KW-0739">Sodium transport</keyword>
<dbReference type="Proteomes" id="UP000318571">
    <property type="component" value="Chromosome 7"/>
</dbReference>
<evidence type="ECO:0000313" key="14">
    <source>
        <dbReference type="Proteomes" id="UP000318571"/>
    </source>
</evidence>
<evidence type="ECO:0000256" key="2">
    <source>
        <dbReference type="ARBA" id="ARBA00022448"/>
    </source>
</evidence>
<evidence type="ECO:0000256" key="6">
    <source>
        <dbReference type="ARBA" id="ARBA00023065"/>
    </source>
</evidence>
<dbReference type="InterPro" id="IPR018422">
    <property type="entry name" value="Cation/H_exchanger_CPA1"/>
</dbReference>
<evidence type="ECO:0000256" key="11">
    <source>
        <dbReference type="SAM" id="SignalP"/>
    </source>
</evidence>
<comment type="subcellular location">
    <subcellularLocation>
        <location evidence="1">Membrane</location>
        <topology evidence="1">Multi-pass membrane protein</topology>
    </subcellularLocation>
</comment>
<dbReference type="Pfam" id="PF00999">
    <property type="entry name" value="Na_H_Exchanger"/>
    <property type="match status" value="1"/>
</dbReference>
<keyword evidence="14" id="KW-1185">Reference proteome</keyword>
<dbReference type="GO" id="GO:0015386">
    <property type="term" value="F:potassium:proton antiporter activity"/>
    <property type="evidence" value="ECO:0007669"/>
    <property type="project" value="TreeGrafter"/>
</dbReference>
<evidence type="ECO:0000259" key="12">
    <source>
        <dbReference type="Pfam" id="PF00999"/>
    </source>
</evidence>
<feature type="transmembrane region" description="Helical" evidence="10">
    <location>
        <begin position="439"/>
        <end position="465"/>
    </location>
</feature>
<reference evidence="13 14" key="1">
    <citation type="journal article" date="2018" name="Nat. Ecol. Evol.">
        <title>Genomic signatures of mitonuclear coevolution across populations of Tigriopus californicus.</title>
        <authorList>
            <person name="Barreto F.S."/>
            <person name="Watson E.T."/>
            <person name="Lima T.G."/>
            <person name="Willett C.S."/>
            <person name="Edmands S."/>
            <person name="Li W."/>
            <person name="Burton R.S."/>
        </authorList>
    </citation>
    <scope>NUCLEOTIDE SEQUENCE [LARGE SCALE GENOMIC DNA]</scope>
    <source>
        <strain evidence="13 14">San Diego</strain>
    </source>
</reference>
<feature type="transmembrane region" description="Helical" evidence="10">
    <location>
        <begin position="406"/>
        <end position="427"/>
    </location>
</feature>
<keyword evidence="6 9" id="KW-0406">Ion transport</keyword>
<keyword evidence="2 9" id="KW-0813">Transport</keyword>
<dbReference type="GO" id="GO:0098719">
    <property type="term" value="P:sodium ion import across plasma membrane"/>
    <property type="evidence" value="ECO:0007669"/>
    <property type="project" value="TreeGrafter"/>
</dbReference>
<comment type="caution">
    <text evidence="13">The sequence shown here is derived from an EMBL/GenBank/DDBJ whole genome shotgun (WGS) entry which is preliminary data.</text>
</comment>
<evidence type="ECO:0000256" key="4">
    <source>
        <dbReference type="ARBA" id="ARBA00022989"/>
    </source>
</evidence>
<dbReference type="GO" id="GO:0015385">
    <property type="term" value="F:sodium:proton antiporter activity"/>
    <property type="evidence" value="ECO:0007669"/>
    <property type="project" value="InterPro"/>
</dbReference>
<feature type="transmembrane region" description="Helical" evidence="10">
    <location>
        <begin position="46"/>
        <end position="63"/>
    </location>
</feature>
<feature type="transmembrane region" description="Helical" evidence="10">
    <location>
        <begin position="248"/>
        <end position="273"/>
    </location>
</feature>
<organism evidence="13 14">
    <name type="scientific">Tigriopus californicus</name>
    <name type="common">Marine copepod</name>
    <dbReference type="NCBI Taxonomy" id="6832"/>
    <lineage>
        <taxon>Eukaryota</taxon>
        <taxon>Metazoa</taxon>
        <taxon>Ecdysozoa</taxon>
        <taxon>Arthropoda</taxon>
        <taxon>Crustacea</taxon>
        <taxon>Multicrustacea</taxon>
        <taxon>Hexanauplia</taxon>
        <taxon>Copepoda</taxon>
        <taxon>Harpacticoida</taxon>
        <taxon>Harpacticidae</taxon>
        <taxon>Tigriopus</taxon>
    </lineage>
</organism>
<dbReference type="PRINTS" id="PR01084">
    <property type="entry name" value="NAHEXCHNGR"/>
</dbReference>
<dbReference type="InterPro" id="IPR006153">
    <property type="entry name" value="Cation/H_exchanger_TM"/>
</dbReference>
<keyword evidence="7 10" id="KW-0472">Membrane</keyword>
<keyword evidence="5" id="KW-0915">Sodium</keyword>
<evidence type="ECO:0000256" key="9">
    <source>
        <dbReference type="RuleBase" id="RU003722"/>
    </source>
</evidence>
<feature type="signal peptide" evidence="11">
    <location>
        <begin position="1"/>
        <end position="22"/>
    </location>
</feature>
<feature type="domain" description="Cation/H+ exchanger transmembrane" evidence="12">
    <location>
        <begin position="53"/>
        <end position="467"/>
    </location>
</feature>
<dbReference type="OMA" id="LVNEREW"/>
<dbReference type="NCBIfam" id="TIGR00840">
    <property type="entry name" value="b_cpa1"/>
    <property type="match status" value="1"/>
</dbReference>
<dbReference type="GO" id="GO:0051453">
    <property type="term" value="P:regulation of intracellular pH"/>
    <property type="evidence" value="ECO:0007669"/>
    <property type="project" value="TreeGrafter"/>
</dbReference>
<name>A0A553P4B6_TIGCA</name>
<dbReference type="InterPro" id="IPR004709">
    <property type="entry name" value="NaH_exchanger"/>
</dbReference>
<evidence type="ECO:0000313" key="13">
    <source>
        <dbReference type="EMBL" id="TRY72531.1"/>
    </source>
</evidence>
<dbReference type="AlphaFoldDB" id="A0A553P4B6"/>
<keyword evidence="3 9" id="KW-0812">Transmembrane</keyword>
<gene>
    <name evidence="13" type="ORF">TCAL_12107</name>
</gene>
<keyword evidence="4 10" id="KW-1133">Transmembrane helix</keyword>
<dbReference type="PANTHER" id="PTHR10110">
    <property type="entry name" value="SODIUM/HYDROGEN EXCHANGER"/>
    <property type="match status" value="1"/>
</dbReference>
<evidence type="ECO:0000256" key="8">
    <source>
        <dbReference type="ARBA" id="ARBA00023201"/>
    </source>
</evidence>